<dbReference type="EMBL" id="JAJHUN010000001">
    <property type="protein sequence ID" value="KAJ4164980.1"/>
    <property type="molecule type" value="Genomic_DNA"/>
</dbReference>
<accession>A0A9W8UT02</accession>
<dbReference type="AlphaFoldDB" id="A0A9W8UT02"/>
<proteinExistence type="predicted"/>
<evidence type="ECO:0000313" key="3">
    <source>
        <dbReference type="Proteomes" id="UP001144673"/>
    </source>
</evidence>
<evidence type="ECO:0000256" key="1">
    <source>
        <dbReference type="SAM" id="MobiDB-lite"/>
    </source>
</evidence>
<name>A0A9W8UT02_AKAMU</name>
<evidence type="ECO:0000313" key="2">
    <source>
        <dbReference type="EMBL" id="KAJ4164980.1"/>
    </source>
</evidence>
<dbReference type="RefSeq" id="XP_056059895.1">
    <property type="nucleotide sequence ID" value="XM_056204549.1"/>
</dbReference>
<dbReference type="Proteomes" id="UP001144673">
    <property type="component" value="Chromosome 1"/>
</dbReference>
<keyword evidence="3" id="KW-1185">Reference proteome</keyword>
<comment type="caution">
    <text evidence="2">The sequence shown here is derived from an EMBL/GenBank/DDBJ whole genome shotgun (WGS) entry which is preliminary data.</text>
</comment>
<protein>
    <submittedName>
        <fullName evidence="2">Uncharacterized protein</fullName>
    </submittedName>
</protein>
<reference evidence="2" key="1">
    <citation type="journal article" date="2023" name="Access Microbiol">
        <title>De-novo genome assembly for Akanthomyces muscarius, a biocontrol agent of insect agricultural pests.</title>
        <authorList>
            <person name="Erdos Z."/>
            <person name="Studholme D.J."/>
            <person name="Raymond B."/>
            <person name="Sharma M."/>
        </authorList>
    </citation>
    <scope>NUCLEOTIDE SEQUENCE</scope>
    <source>
        <strain evidence="2">Ve6</strain>
    </source>
</reference>
<dbReference type="KEGG" id="amus:LMH87_006632"/>
<gene>
    <name evidence="2" type="ORF">LMH87_006632</name>
</gene>
<feature type="region of interest" description="Disordered" evidence="1">
    <location>
        <begin position="35"/>
        <end position="63"/>
    </location>
</feature>
<organism evidence="2 3">
    <name type="scientific">Akanthomyces muscarius</name>
    <name type="common">Entomopathogenic fungus</name>
    <name type="synonym">Lecanicillium muscarium</name>
    <dbReference type="NCBI Taxonomy" id="2231603"/>
    <lineage>
        <taxon>Eukaryota</taxon>
        <taxon>Fungi</taxon>
        <taxon>Dikarya</taxon>
        <taxon>Ascomycota</taxon>
        <taxon>Pezizomycotina</taxon>
        <taxon>Sordariomycetes</taxon>
        <taxon>Hypocreomycetidae</taxon>
        <taxon>Hypocreales</taxon>
        <taxon>Cordycipitaceae</taxon>
        <taxon>Akanthomyces</taxon>
    </lineage>
</organism>
<dbReference type="GeneID" id="80893791"/>
<sequence>MRAALTACTSHLLVSKRAGRLKDAFDRTPCRVNFRPLPPTVGASKKNPAPQPPTTSITINKSILMMRQ</sequence>